<dbReference type="InterPro" id="IPR011004">
    <property type="entry name" value="Trimer_LpxA-like_sf"/>
</dbReference>
<dbReference type="PIRSF" id="PIRSF000441">
    <property type="entry name" value="CysE"/>
    <property type="match status" value="1"/>
</dbReference>
<dbReference type="InterPro" id="IPR053376">
    <property type="entry name" value="Serine_acetyltransferase"/>
</dbReference>
<dbReference type="InterPro" id="IPR001451">
    <property type="entry name" value="Hexapep"/>
</dbReference>
<evidence type="ECO:0000256" key="6">
    <source>
        <dbReference type="ARBA" id="ARBA00022679"/>
    </source>
</evidence>
<dbReference type="AlphaFoldDB" id="A0A401IKT0"/>
<dbReference type="RefSeq" id="WP_124975663.1">
    <property type="nucleotide sequence ID" value="NZ_BDQK01000014.1"/>
</dbReference>
<keyword evidence="7" id="KW-0198">Cysteine biosynthesis</keyword>
<dbReference type="NCBIfam" id="NF041874">
    <property type="entry name" value="EPS_EpsC"/>
    <property type="match status" value="1"/>
</dbReference>
<keyword evidence="12" id="KW-1185">Reference proteome</keyword>
<dbReference type="GO" id="GO:0005737">
    <property type="term" value="C:cytoplasm"/>
    <property type="evidence" value="ECO:0007669"/>
    <property type="project" value="InterPro"/>
</dbReference>
<dbReference type="Proteomes" id="UP000287247">
    <property type="component" value="Unassembled WGS sequence"/>
</dbReference>
<dbReference type="InterPro" id="IPR005881">
    <property type="entry name" value="Ser_O-AcTrfase"/>
</dbReference>
<dbReference type="GO" id="GO:0043886">
    <property type="term" value="F:structural constituent of carboxysome shell"/>
    <property type="evidence" value="ECO:0007669"/>
    <property type="project" value="UniProtKB-ARBA"/>
</dbReference>
<gene>
    <name evidence="11" type="ORF">AsFPU1_3272</name>
</gene>
<comment type="caution">
    <text evidence="11">The sequence shown here is derived from an EMBL/GenBank/DDBJ whole genome shotgun (WGS) entry which is preliminary data.</text>
</comment>
<evidence type="ECO:0000256" key="4">
    <source>
        <dbReference type="ARBA" id="ARBA00018522"/>
    </source>
</evidence>
<evidence type="ECO:0000313" key="12">
    <source>
        <dbReference type="Proteomes" id="UP000287247"/>
    </source>
</evidence>
<dbReference type="GO" id="GO:0009001">
    <property type="term" value="F:serine O-acetyltransferase activity"/>
    <property type="evidence" value="ECO:0007669"/>
    <property type="project" value="UniProtKB-EC"/>
</dbReference>
<dbReference type="Gene3D" id="2.160.10.10">
    <property type="entry name" value="Hexapeptide repeat proteins"/>
    <property type="match status" value="1"/>
</dbReference>
<dbReference type="FunFam" id="2.160.10.10:FF:000007">
    <property type="entry name" value="Serine acetyltransferase"/>
    <property type="match status" value="1"/>
</dbReference>
<dbReference type="EMBL" id="BDQK01000014">
    <property type="protein sequence ID" value="GBF81851.1"/>
    <property type="molecule type" value="Genomic_DNA"/>
</dbReference>
<reference evidence="12" key="1">
    <citation type="submission" date="2017-05" db="EMBL/GenBank/DDBJ databases">
        <title>Physiological properties and genetic analysis related to exopolysaccharide production of fresh-water unicellular cyanobacterium Aphanothece sacrum, Suizenji Nori, that has been cultured as a food source in Japan.</title>
        <authorList>
            <person name="Kanesaki Y."/>
            <person name="Yoshikawa S."/>
            <person name="Ohki K."/>
        </authorList>
    </citation>
    <scope>NUCLEOTIDE SEQUENCE [LARGE SCALE GENOMIC DNA]</scope>
    <source>
        <strain evidence="12">FPU1</strain>
    </source>
</reference>
<sequence length="255" mass="28255">MNTFKQFTNEETSVWDKPQEPSLSRNLLNTIKADFEAIFAKDPSARSWFEVLTCYPGFQALLVYRIAHIFHQCQFYWLARFISYLARWLTCIEIHPGAKLGRGIFIDHGMGVVIGETAIIGDDVLIYQGVTLGGTGKQQGKRHPTLGNNVIVGAGAKVLGDIFIGDNTRIGAGSVTLCSVDNDCTVVGIPGRIVRRSGQKVDPLAHSQIPDPVADQIESLIQRIEQLEKPQQISDLQWTPFSVNSSQLAQFREKA</sequence>
<accession>A0A401IKT0</accession>
<evidence type="ECO:0000313" key="11">
    <source>
        <dbReference type="EMBL" id="GBF81851.1"/>
    </source>
</evidence>
<protein>
    <recommendedName>
        <fullName evidence="4 10">Serine acetyltransferase</fullName>
        <ecNumber evidence="3 10">2.3.1.30</ecNumber>
    </recommendedName>
</protein>
<organism evidence="11 12">
    <name type="scientific">Aphanothece sacrum FPU1</name>
    <dbReference type="NCBI Taxonomy" id="1920663"/>
    <lineage>
        <taxon>Bacteria</taxon>
        <taxon>Bacillati</taxon>
        <taxon>Cyanobacteriota</taxon>
        <taxon>Cyanophyceae</taxon>
        <taxon>Oscillatoriophycideae</taxon>
        <taxon>Chroococcales</taxon>
        <taxon>Aphanothecaceae</taxon>
        <taxon>Aphanothece</taxon>
    </lineage>
</organism>
<keyword evidence="8 10" id="KW-0012">Acyltransferase</keyword>
<comment type="pathway">
    <text evidence="1">Amino-acid biosynthesis; L-cysteine biosynthesis; L-cysteine from L-serine: step 1/2.</text>
</comment>
<keyword evidence="5" id="KW-0028">Amino-acid biosynthesis</keyword>
<evidence type="ECO:0000256" key="7">
    <source>
        <dbReference type="ARBA" id="ARBA00023192"/>
    </source>
</evidence>
<dbReference type="Pfam" id="PF00132">
    <property type="entry name" value="Hexapep"/>
    <property type="match status" value="1"/>
</dbReference>
<dbReference type="SUPFAM" id="SSF51161">
    <property type="entry name" value="Trimeric LpxA-like enzymes"/>
    <property type="match status" value="1"/>
</dbReference>
<comment type="catalytic activity">
    <reaction evidence="9 10">
        <text>L-serine + acetyl-CoA = O-acetyl-L-serine + CoA</text>
        <dbReference type="Rhea" id="RHEA:24560"/>
        <dbReference type="ChEBI" id="CHEBI:33384"/>
        <dbReference type="ChEBI" id="CHEBI:57287"/>
        <dbReference type="ChEBI" id="CHEBI:57288"/>
        <dbReference type="ChEBI" id="CHEBI:58340"/>
        <dbReference type="EC" id="2.3.1.30"/>
    </reaction>
</comment>
<comment type="similarity">
    <text evidence="2 10">Belongs to the transferase hexapeptide repeat family.</text>
</comment>
<dbReference type="NCBIfam" id="TIGR01172">
    <property type="entry name" value="cysE"/>
    <property type="match status" value="1"/>
</dbReference>
<dbReference type="GO" id="GO:0031470">
    <property type="term" value="C:carboxysome"/>
    <property type="evidence" value="ECO:0007669"/>
    <property type="project" value="UniProtKB-ARBA"/>
</dbReference>
<evidence type="ECO:0000256" key="5">
    <source>
        <dbReference type="ARBA" id="ARBA00022605"/>
    </source>
</evidence>
<keyword evidence="6 10" id="KW-0808">Transferase</keyword>
<dbReference type="PANTHER" id="PTHR42811">
    <property type="entry name" value="SERINE ACETYLTRANSFERASE"/>
    <property type="match status" value="1"/>
</dbReference>
<name>A0A401IKT0_APHSA</name>
<dbReference type="CDD" id="cd03354">
    <property type="entry name" value="LbH_SAT"/>
    <property type="match status" value="1"/>
</dbReference>
<evidence type="ECO:0000256" key="8">
    <source>
        <dbReference type="ARBA" id="ARBA00023315"/>
    </source>
</evidence>
<dbReference type="InterPro" id="IPR045304">
    <property type="entry name" value="LbH_SAT"/>
</dbReference>
<evidence type="ECO:0000256" key="1">
    <source>
        <dbReference type="ARBA" id="ARBA00004876"/>
    </source>
</evidence>
<dbReference type="GO" id="GO:0006535">
    <property type="term" value="P:cysteine biosynthetic process from serine"/>
    <property type="evidence" value="ECO:0007669"/>
    <property type="project" value="InterPro"/>
</dbReference>
<evidence type="ECO:0000256" key="3">
    <source>
        <dbReference type="ARBA" id="ARBA00013266"/>
    </source>
</evidence>
<dbReference type="EC" id="2.3.1.30" evidence="3 10"/>
<dbReference type="InterPro" id="IPR042122">
    <property type="entry name" value="Ser_AcTrfase_N_sf"/>
</dbReference>
<dbReference type="OrthoDB" id="9801456at2"/>
<evidence type="ECO:0000256" key="9">
    <source>
        <dbReference type="ARBA" id="ARBA00049486"/>
    </source>
</evidence>
<evidence type="ECO:0000256" key="10">
    <source>
        <dbReference type="PIRNR" id="PIRNR000441"/>
    </source>
</evidence>
<proteinExistence type="inferred from homology"/>
<evidence type="ECO:0000256" key="2">
    <source>
        <dbReference type="ARBA" id="ARBA00007274"/>
    </source>
</evidence>
<dbReference type="Gene3D" id="1.10.3130.10">
    <property type="entry name" value="serine acetyltransferase, domain 1"/>
    <property type="match status" value="1"/>
</dbReference>